<evidence type="ECO:0000313" key="2">
    <source>
        <dbReference type="Proteomes" id="UP001205105"/>
    </source>
</evidence>
<evidence type="ECO:0000313" key="1">
    <source>
        <dbReference type="EMBL" id="KAI7838628.1"/>
    </source>
</evidence>
<organism evidence="1 2">
    <name type="scientific">Chlorella ohadii</name>
    <dbReference type="NCBI Taxonomy" id="2649997"/>
    <lineage>
        <taxon>Eukaryota</taxon>
        <taxon>Viridiplantae</taxon>
        <taxon>Chlorophyta</taxon>
        <taxon>core chlorophytes</taxon>
        <taxon>Trebouxiophyceae</taxon>
        <taxon>Chlorellales</taxon>
        <taxon>Chlorellaceae</taxon>
        <taxon>Chlorella clade</taxon>
        <taxon>Chlorella</taxon>
    </lineage>
</organism>
<dbReference type="EMBL" id="JADXDR010000121">
    <property type="protein sequence ID" value="KAI7838628.1"/>
    <property type="molecule type" value="Genomic_DNA"/>
</dbReference>
<keyword evidence="2" id="KW-1185">Reference proteome</keyword>
<comment type="caution">
    <text evidence="1">The sequence shown here is derived from an EMBL/GenBank/DDBJ whole genome shotgun (WGS) entry which is preliminary data.</text>
</comment>
<name>A0AAD5DLS6_9CHLO</name>
<dbReference type="Proteomes" id="UP001205105">
    <property type="component" value="Unassembled WGS sequence"/>
</dbReference>
<protein>
    <submittedName>
        <fullName evidence="1">Uncharacterized protein</fullName>
    </submittedName>
</protein>
<reference evidence="1" key="1">
    <citation type="submission" date="2020-11" db="EMBL/GenBank/DDBJ databases">
        <title>Chlorella ohadii genome sequencing and assembly.</title>
        <authorList>
            <person name="Murik O."/>
            <person name="Treves H."/>
            <person name="Kedem I."/>
            <person name="Shotland Y."/>
            <person name="Kaplan A."/>
        </authorList>
    </citation>
    <scope>NUCLEOTIDE SEQUENCE</scope>
    <source>
        <strain evidence="1">1</strain>
    </source>
</reference>
<proteinExistence type="predicted"/>
<accession>A0AAD5DLS6</accession>
<gene>
    <name evidence="1" type="ORF">COHA_007597</name>
</gene>
<dbReference type="AlphaFoldDB" id="A0AAD5DLS6"/>
<sequence>MGFEIDDSKFAIHATVAPKHYNELYMSKDLPVNEPMTRWFGLALATCGGGIPITLSAGDYSDKKPVKDALKASGAGWTTALVTTLYNAHEGHQKKEPAYASAVGMAAMAALCLWRGFREDE</sequence>